<dbReference type="InterPro" id="IPR000305">
    <property type="entry name" value="GIY-YIG_endonuc"/>
</dbReference>
<feature type="domain" description="GIY-YIG" evidence="3">
    <location>
        <begin position="2"/>
        <end position="77"/>
    </location>
</feature>
<dbReference type="Pfam" id="PF01541">
    <property type="entry name" value="GIY-YIG"/>
    <property type="match status" value="1"/>
</dbReference>
<dbReference type="PROSITE" id="PS50164">
    <property type="entry name" value="GIY_YIG"/>
    <property type="match status" value="1"/>
</dbReference>
<reference evidence="4 5" key="1">
    <citation type="submission" date="2020-08" db="EMBL/GenBank/DDBJ databases">
        <title>Genomic Encyclopedia of Type Strains, Phase IV (KMG-V): Genome sequencing to study the core and pangenomes of soil and plant-associated prokaryotes.</title>
        <authorList>
            <person name="Whitman W."/>
        </authorList>
    </citation>
    <scope>NUCLEOTIDE SEQUENCE [LARGE SCALE GENOMIC DNA]</scope>
    <source>
        <strain evidence="4 5">M8UP14</strain>
    </source>
</reference>
<keyword evidence="4" id="KW-0255">Endonuclease</keyword>
<protein>
    <submittedName>
        <fullName evidence="4">Putative endonuclease</fullName>
    </submittedName>
</protein>
<dbReference type="PANTHER" id="PTHR34477">
    <property type="entry name" value="UPF0213 PROTEIN YHBQ"/>
    <property type="match status" value="1"/>
</dbReference>
<keyword evidence="4" id="KW-0540">Nuclease</keyword>
<evidence type="ECO:0000313" key="5">
    <source>
        <dbReference type="Proteomes" id="UP000540989"/>
    </source>
</evidence>
<keyword evidence="2" id="KW-0812">Transmembrane</keyword>
<gene>
    <name evidence="4" type="ORF">HDF16_004271</name>
</gene>
<sequence>MNGGYVYILGSVTGTLYFGVTSDLYVRIAQHKNGAFEGFSKTYGCTRLLYVETFELMLAAIAREKQLKGWRREKKLALVRKANPEFEDLAADWGWQMIGPHERMRP</sequence>
<dbReference type="GO" id="GO:0004519">
    <property type="term" value="F:endonuclease activity"/>
    <property type="evidence" value="ECO:0007669"/>
    <property type="project" value="UniProtKB-KW"/>
</dbReference>
<evidence type="ECO:0000313" key="4">
    <source>
        <dbReference type="EMBL" id="MBB5059545.1"/>
    </source>
</evidence>
<evidence type="ECO:0000259" key="3">
    <source>
        <dbReference type="PROSITE" id="PS50164"/>
    </source>
</evidence>
<dbReference type="AlphaFoldDB" id="A0A7W7ZGL1"/>
<dbReference type="InterPro" id="IPR035901">
    <property type="entry name" value="GIY-YIG_endonuc_sf"/>
</dbReference>
<name>A0A7W7ZGL1_9BACT</name>
<dbReference type="Gene3D" id="3.40.1440.10">
    <property type="entry name" value="GIY-YIG endonuclease"/>
    <property type="match status" value="1"/>
</dbReference>
<dbReference type="SUPFAM" id="SSF82771">
    <property type="entry name" value="GIY-YIG endonuclease"/>
    <property type="match status" value="1"/>
</dbReference>
<dbReference type="PANTHER" id="PTHR34477:SF5">
    <property type="entry name" value="BSL5627 PROTEIN"/>
    <property type="match status" value="1"/>
</dbReference>
<keyword evidence="5" id="KW-1185">Reference proteome</keyword>
<dbReference type="EMBL" id="JACHIP010000006">
    <property type="protein sequence ID" value="MBB5059545.1"/>
    <property type="molecule type" value="Genomic_DNA"/>
</dbReference>
<dbReference type="CDD" id="cd10448">
    <property type="entry name" value="GIY-YIG_unchar_3"/>
    <property type="match status" value="1"/>
</dbReference>
<evidence type="ECO:0000256" key="2">
    <source>
        <dbReference type="SAM" id="Phobius"/>
    </source>
</evidence>
<dbReference type="Proteomes" id="UP000540989">
    <property type="component" value="Unassembled WGS sequence"/>
</dbReference>
<comment type="similarity">
    <text evidence="1">Belongs to the UPF0213 family.</text>
</comment>
<evidence type="ECO:0000256" key="1">
    <source>
        <dbReference type="ARBA" id="ARBA00007435"/>
    </source>
</evidence>
<feature type="transmembrane region" description="Helical" evidence="2">
    <location>
        <begin position="6"/>
        <end position="26"/>
    </location>
</feature>
<keyword evidence="4" id="KW-0378">Hydrolase</keyword>
<keyword evidence="2" id="KW-0472">Membrane</keyword>
<accession>A0A7W7ZGL1</accession>
<dbReference type="RefSeq" id="WP_184221156.1">
    <property type="nucleotide sequence ID" value="NZ_JACHIP010000006.1"/>
</dbReference>
<keyword evidence="2" id="KW-1133">Transmembrane helix</keyword>
<organism evidence="4 5">
    <name type="scientific">Granulicella aggregans</name>
    <dbReference type="NCBI Taxonomy" id="474949"/>
    <lineage>
        <taxon>Bacteria</taxon>
        <taxon>Pseudomonadati</taxon>
        <taxon>Acidobacteriota</taxon>
        <taxon>Terriglobia</taxon>
        <taxon>Terriglobales</taxon>
        <taxon>Acidobacteriaceae</taxon>
        <taxon>Granulicella</taxon>
    </lineage>
</organism>
<comment type="caution">
    <text evidence="4">The sequence shown here is derived from an EMBL/GenBank/DDBJ whole genome shotgun (WGS) entry which is preliminary data.</text>
</comment>
<dbReference type="InterPro" id="IPR050190">
    <property type="entry name" value="UPF0213_domain"/>
</dbReference>
<proteinExistence type="inferred from homology"/>